<keyword evidence="6 9" id="KW-0879">Wnt signaling pathway</keyword>
<evidence type="ECO:0000256" key="8">
    <source>
        <dbReference type="ARBA" id="ARBA00023288"/>
    </source>
</evidence>
<gene>
    <name evidence="11" type="primary">LOC108741138</name>
</gene>
<evidence type="ECO:0000256" key="6">
    <source>
        <dbReference type="ARBA" id="ARBA00022687"/>
    </source>
</evidence>
<comment type="subcellular location">
    <subcellularLocation>
        <location evidence="1 9">Secreted</location>
        <location evidence="1 9">Extracellular space</location>
        <location evidence="1 9">Extracellular matrix</location>
    </subcellularLocation>
</comment>
<evidence type="ECO:0000256" key="2">
    <source>
        <dbReference type="ARBA" id="ARBA00005683"/>
    </source>
</evidence>
<keyword evidence="8" id="KW-0449">Lipoprotein</keyword>
<comment type="function">
    <text evidence="9">Ligand for members of the frizzled family of seven transmembrane receptors.</text>
</comment>
<dbReference type="Gene3D" id="3.30.2460.20">
    <property type="match status" value="1"/>
</dbReference>
<dbReference type="PANTHER" id="PTHR12027">
    <property type="entry name" value="WNT RELATED"/>
    <property type="match status" value="1"/>
</dbReference>
<dbReference type="GO" id="GO:0030182">
    <property type="term" value="P:neuron differentiation"/>
    <property type="evidence" value="ECO:0007669"/>
    <property type="project" value="TreeGrafter"/>
</dbReference>
<dbReference type="AlphaFoldDB" id="A0A1W4XG37"/>
<evidence type="ECO:0000256" key="7">
    <source>
        <dbReference type="ARBA" id="ARBA00023157"/>
    </source>
</evidence>
<organism evidence="10 11">
    <name type="scientific">Agrilus planipennis</name>
    <name type="common">Emerald ash borer</name>
    <name type="synonym">Agrilus marcopoli</name>
    <dbReference type="NCBI Taxonomy" id="224129"/>
    <lineage>
        <taxon>Eukaryota</taxon>
        <taxon>Metazoa</taxon>
        <taxon>Ecdysozoa</taxon>
        <taxon>Arthropoda</taxon>
        <taxon>Hexapoda</taxon>
        <taxon>Insecta</taxon>
        <taxon>Pterygota</taxon>
        <taxon>Neoptera</taxon>
        <taxon>Endopterygota</taxon>
        <taxon>Coleoptera</taxon>
        <taxon>Polyphaga</taxon>
        <taxon>Elateriformia</taxon>
        <taxon>Buprestoidea</taxon>
        <taxon>Buprestidae</taxon>
        <taxon>Agrilinae</taxon>
        <taxon>Agrilus</taxon>
    </lineage>
</organism>
<protein>
    <recommendedName>
        <fullName evidence="9">Protein Wnt</fullName>
    </recommendedName>
</protein>
<evidence type="ECO:0000256" key="5">
    <source>
        <dbReference type="ARBA" id="ARBA00022530"/>
    </source>
</evidence>
<sequence length="388" mass="44012">MRFIVDFFIIGAYLITTTLHVSEGIRWLSMQNANIQWIKPNPMKQKIITLGTPKLDIKAPCAYARKHFGFTRLQTKICKSHLEMFPFVESAASLATKTCQQLLHNRRWNCSTVETAPTFKPDLLRATKEQAFVYALSSAALAHQIAKACASGSIQMCSCGNKPRASSPKEFRWGGCPDNVKQGVRFSKRFIEAAEKLEKKDKKKNWYKYWLDEGIELTRWNKEISSINNHNSRVGRKAIGGTLKDACKCHGMSGSCTLKTCWKTLPPLAEIGNKLLTYYDNAKEVPYDKETNNVQVSKITFAKGNQLIYLSKSPNYCTRNESLGSLGTVGRECNSTSQGLDSCHNMCCGRGYRTIREEKEEQCFCKYFHCCYVKCKTCRTVIEKQICN</sequence>
<reference evidence="11" key="1">
    <citation type="submission" date="2025-08" db="UniProtKB">
        <authorList>
            <consortium name="RefSeq"/>
        </authorList>
    </citation>
    <scope>IDENTIFICATION</scope>
    <source>
        <tissue evidence="11">Entire body</tissue>
    </source>
</reference>
<dbReference type="CDD" id="cd19343">
    <property type="entry name" value="Wnt_Wnt11"/>
    <property type="match status" value="1"/>
</dbReference>
<dbReference type="GO" id="GO:0060070">
    <property type="term" value="P:canonical Wnt signaling pathway"/>
    <property type="evidence" value="ECO:0007669"/>
    <property type="project" value="TreeGrafter"/>
</dbReference>
<accession>A0A1W4XG37</accession>
<dbReference type="KEGG" id="apln:108741138"/>
<dbReference type="GO" id="GO:0000902">
    <property type="term" value="P:cell morphogenesis"/>
    <property type="evidence" value="ECO:0007669"/>
    <property type="project" value="UniProtKB-ARBA"/>
</dbReference>
<dbReference type="GO" id="GO:0005109">
    <property type="term" value="F:frizzled binding"/>
    <property type="evidence" value="ECO:0007669"/>
    <property type="project" value="TreeGrafter"/>
</dbReference>
<dbReference type="STRING" id="224129.A0A1W4XG37"/>
<evidence type="ECO:0000256" key="4">
    <source>
        <dbReference type="ARBA" id="ARBA00022525"/>
    </source>
</evidence>
<evidence type="ECO:0000313" key="10">
    <source>
        <dbReference type="Proteomes" id="UP000192223"/>
    </source>
</evidence>
<dbReference type="InterPro" id="IPR005817">
    <property type="entry name" value="Wnt"/>
</dbReference>
<dbReference type="GO" id="GO:0060560">
    <property type="term" value="P:developmental growth involved in morphogenesis"/>
    <property type="evidence" value="ECO:0007669"/>
    <property type="project" value="UniProtKB-ARBA"/>
</dbReference>
<dbReference type="PROSITE" id="PS00246">
    <property type="entry name" value="WNT1"/>
    <property type="match status" value="1"/>
</dbReference>
<evidence type="ECO:0000256" key="3">
    <source>
        <dbReference type="ARBA" id="ARBA00022473"/>
    </source>
</evidence>
<dbReference type="GeneID" id="108741138"/>
<evidence type="ECO:0000256" key="9">
    <source>
        <dbReference type="RuleBase" id="RU003500"/>
    </source>
</evidence>
<dbReference type="GO" id="GO:0005615">
    <property type="term" value="C:extracellular space"/>
    <property type="evidence" value="ECO:0007669"/>
    <property type="project" value="TreeGrafter"/>
</dbReference>
<evidence type="ECO:0000256" key="1">
    <source>
        <dbReference type="ARBA" id="ARBA00004498"/>
    </source>
</evidence>
<dbReference type="InterPro" id="IPR043158">
    <property type="entry name" value="Wnt_C"/>
</dbReference>
<dbReference type="InterPro" id="IPR018161">
    <property type="entry name" value="Wnt_CS"/>
</dbReference>
<keyword evidence="5" id="KW-0272">Extracellular matrix</keyword>
<dbReference type="PRINTS" id="PR01349">
    <property type="entry name" value="WNTPROTEIN"/>
</dbReference>
<dbReference type="FunFam" id="3.30.2460.20:FF:000001">
    <property type="entry name" value="Wnt homolog"/>
    <property type="match status" value="1"/>
</dbReference>
<dbReference type="GO" id="GO:0007517">
    <property type="term" value="P:muscle organ development"/>
    <property type="evidence" value="ECO:0007669"/>
    <property type="project" value="UniProtKB-ARBA"/>
</dbReference>
<proteinExistence type="inferred from homology"/>
<keyword evidence="7" id="KW-1015">Disulfide bond</keyword>
<comment type="similarity">
    <text evidence="2 9">Belongs to the Wnt family.</text>
</comment>
<dbReference type="RefSeq" id="XP_018331310.1">
    <property type="nucleotide sequence ID" value="XM_018475808.1"/>
</dbReference>
<dbReference type="Proteomes" id="UP000192223">
    <property type="component" value="Unplaced"/>
</dbReference>
<dbReference type="InParanoid" id="A0A1W4XG37"/>
<evidence type="ECO:0000313" key="11">
    <source>
        <dbReference type="RefSeq" id="XP_018331310.1"/>
    </source>
</evidence>
<dbReference type="GO" id="GO:0045165">
    <property type="term" value="P:cell fate commitment"/>
    <property type="evidence" value="ECO:0007669"/>
    <property type="project" value="TreeGrafter"/>
</dbReference>
<keyword evidence="4" id="KW-0964">Secreted</keyword>
<keyword evidence="10" id="KW-1185">Reference proteome</keyword>
<dbReference type="OrthoDB" id="5945655at2759"/>
<name>A0A1W4XG37_AGRPL</name>
<dbReference type="Pfam" id="PF00110">
    <property type="entry name" value="wnt"/>
    <property type="match status" value="1"/>
</dbReference>
<dbReference type="GO" id="GO:0005125">
    <property type="term" value="F:cytokine activity"/>
    <property type="evidence" value="ECO:0007669"/>
    <property type="project" value="TreeGrafter"/>
</dbReference>
<dbReference type="PANTHER" id="PTHR12027:SF102">
    <property type="entry name" value="PROTEIN WNT"/>
    <property type="match status" value="1"/>
</dbReference>
<keyword evidence="3 9" id="KW-0217">Developmental protein</keyword>
<dbReference type="SMART" id="SM00097">
    <property type="entry name" value="WNT1"/>
    <property type="match status" value="1"/>
</dbReference>